<dbReference type="PANTHER" id="PTHR43662:SF2">
    <property type="entry name" value="DUF1996 DOMAIN-CONTAINING PROTEIN"/>
    <property type="match status" value="1"/>
</dbReference>
<accession>A0AAN7HIT8</accession>
<feature type="signal peptide" evidence="1">
    <location>
        <begin position="1"/>
        <end position="19"/>
    </location>
</feature>
<dbReference type="EMBL" id="MU857796">
    <property type="protein sequence ID" value="KAK4243618.1"/>
    <property type="molecule type" value="Genomic_DNA"/>
</dbReference>
<dbReference type="CDD" id="cd02883">
    <property type="entry name" value="NUDIX_Hydrolase"/>
    <property type="match status" value="1"/>
</dbReference>
<dbReference type="Proteomes" id="UP001303647">
    <property type="component" value="Unassembled WGS sequence"/>
</dbReference>
<protein>
    <submittedName>
        <fullName evidence="3">Nucleoside diphosphate-linked moiety X motif 17</fullName>
    </submittedName>
</protein>
<feature type="chain" id="PRO_5042942539" evidence="1">
    <location>
        <begin position="20"/>
        <end position="515"/>
    </location>
</feature>
<gene>
    <name evidence="3" type="ORF">C7999DRAFT_44603</name>
</gene>
<reference evidence="3" key="1">
    <citation type="journal article" date="2023" name="Mol. Phylogenet. Evol.">
        <title>Genome-scale phylogeny and comparative genomics of the fungal order Sordariales.</title>
        <authorList>
            <person name="Hensen N."/>
            <person name="Bonometti L."/>
            <person name="Westerberg I."/>
            <person name="Brannstrom I.O."/>
            <person name="Guillou S."/>
            <person name="Cros-Aarteil S."/>
            <person name="Calhoun S."/>
            <person name="Haridas S."/>
            <person name="Kuo A."/>
            <person name="Mondo S."/>
            <person name="Pangilinan J."/>
            <person name="Riley R."/>
            <person name="LaButti K."/>
            <person name="Andreopoulos B."/>
            <person name="Lipzen A."/>
            <person name="Chen C."/>
            <person name="Yan M."/>
            <person name="Daum C."/>
            <person name="Ng V."/>
            <person name="Clum A."/>
            <person name="Steindorff A."/>
            <person name="Ohm R.A."/>
            <person name="Martin F."/>
            <person name="Silar P."/>
            <person name="Natvig D.O."/>
            <person name="Lalanne C."/>
            <person name="Gautier V."/>
            <person name="Ament-Velasquez S.L."/>
            <person name="Kruys A."/>
            <person name="Hutchinson M.I."/>
            <person name="Powell A.J."/>
            <person name="Barry K."/>
            <person name="Miller A.N."/>
            <person name="Grigoriev I.V."/>
            <person name="Debuchy R."/>
            <person name="Gladieux P."/>
            <person name="Hiltunen Thoren M."/>
            <person name="Johannesson H."/>
        </authorList>
    </citation>
    <scope>NUCLEOTIDE SEQUENCE</scope>
    <source>
        <strain evidence="3">CBS 359.72</strain>
    </source>
</reference>
<sequence length="515" mass="57196">MKTSVLASAAALCVRQASAQFAQAAMMRFQCSQLVIERLDPLVNPGTVGSPHLHQIVGGNSFNASMTPVEYDPSELSTCTTCSFSEDFSNYWTANIYFRARNGSYKRVPQMVNLGLRGEGGVTVYYIPPYDGKTKVTAFKPGFRMLVGDASLRTQEGMQKQICHRCEHNIEQNPFGGAPCTGNDTAAFPSQMCPGGIRTTITFPTCWDGKNVDTPDHKSHVAYPETGSFETTGPCPASHPVRLPQLMYEVMWDTREFNDPDLWPEDGSQPLVYSMGDPTGYGQHGDYVFGWKGDALQRALDARCTGDRCSELKTQTPEEAVACRKEQTLKEETEGCDYLAAHPPLTNLVVSALIIVRVHDSIKNNDRQRRVLLVQRAAHDGFPLKWECPGGCVDTEDEGEGDATILHAVCREVCEETGLVVRRITSVVDKLKFDGRLNRKWQKITFLVEVVENDQTRGVVPPDVRLCDMEHVDAVWADEADMMTGRAQGKDIEFAYEAQRQTVLNVLCEMGRSEN</sequence>
<reference evidence="3" key="2">
    <citation type="submission" date="2023-05" db="EMBL/GenBank/DDBJ databases">
        <authorList>
            <consortium name="Lawrence Berkeley National Laboratory"/>
            <person name="Steindorff A."/>
            <person name="Hensen N."/>
            <person name="Bonometti L."/>
            <person name="Westerberg I."/>
            <person name="Brannstrom I.O."/>
            <person name="Guillou S."/>
            <person name="Cros-Aarteil S."/>
            <person name="Calhoun S."/>
            <person name="Haridas S."/>
            <person name="Kuo A."/>
            <person name="Mondo S."/>
            <person name="Pangilinan J."/>
            <person name="Riley R."/>
            <person name="Labutti K."/>
            <person name="Andreopoulos B."/>
            <person name="Lipzen A."/>
            <person name="Chen C."/>
            <person name="Yanf M."/>
            <person name="Daum C."/>
            <person name="Ng V."/>
            <person name="Clum A."/>
            <person name="Ohm R."/>
            <person name="Martin F."/>
            <person name="Silar P."/>
            <person name="Natvig D."/>
            <person name="Lalanne C."/>
            <person name="Gautier V."/>
            <person name="Ament-Velasquez S.L."/>
            <person name="Kruys A."/>
            <person name="Hutchinson M.I."/>
            <person name="Powell A.J."/>
            <person name="Barry K."/>
            <person name="Miller A.N."/>
            <person name="Grigoriev I.V."/>
            <person name="Debuchy R."/>
            <person name="Gladieux P."/>
            <person name="Thoren M.H."/>
            <person name="Johannesson H."/>
        </authorList>
    </citation>
    <scope>NUCLEOTIDE SEQUENCE</scope>
    <source>
        <strain evidence="3">CBS 359.72</strain>
    </source>
</reference>
<keyword evidence="4" id="KW-1185">Reference proteome</keyword>
<name>A0AAN7HIT8_9PEZI</name>
<dbReference type="InterPro" id="IPR015797">
    <property type="entry name" value="NUDIX_hydrolase-like_dom_sf"/>
</dbReference>
<proteinExistence type="predicted"/>
<evidence type="ECO:0000313" key="3">
    <source>
        <dbReference type="EMBL" id="KAK4243618.1"/>
    </source>
</evidence>
<dbReference type="Pfam" id="PF09362">
    <property type="entry name" value="DUF1996"/>
    <property type="match status" value="1"/>
</dbReference>
<dbReference type="PANTHER" id="PTHR43662">
    <property type="match status" value="1"/>
</dbReference>
<dbReference type="Gene3D" id="3.90.79.10">
    <property type="entry name" value="Nucleoside Triphosphate Pyrophosphohydrolase"/>
    <property type="match status" value="1"/>
</dbReference>
<dbReference type="AlphaFoldDB" id="A0AAN7HIT8"/>
<dbReference type="InterPro" id="IPR018535">
    <property type="entry name" value="DUF1996"/>
</dbReference>
<feature type="domain" description="Nudix hydrolase" evidence="2">
    <location>
        <begin position="345"/>
        <end position="500"/>
    </location>
</feature>
<keyword evidence="1" id="KW-0732">Signal</keyword>
<evidence type="ECO:0000313" key="4">
    <source>
        <dbReference type="Proteomes" id="UP001303647"/>
    </source>
</evidence>
<dbReference type="Pfam" id="PF00293">
    <property type="entry name" value="NUDIX"/>
    <property type="match status" value="1"/>
</dbReference>
<dbReference type="InterPro" id="IPR000086">
    <property type="entry name" value="NUDIX_hydrolase_dom"/>
</dbReference>
<dbReference type="PROSITE" id="PS51462">
    <property type="entry name" value="NUDIX"/>
    <property type="match status" value="1"/>
</dbReference>
<organism evidence="3 4">
    <name type="scientific">Corynascus novoguineensis</name>
    <dbReference type="NCBI Taxonomy" id="1126955"/>
    <lineage>
        <taxon>Eukaryota</taxon>
        <taxon>Fungi</taxon>
        <taxon>Dikarya</taxon>
        <taxon>Ascomycota</taxon>
        <taxon>Pezizomycotina</taxon>
        <taxon>Sordariomycetes</taxon>
        <taxon>Sordariomycetidae</taxon>
        <taxon>Sordariales</taxon>
        <taxon>Chaetomiaceae</taxon>
        <taxon>Corynascus</taxon>
    </lineage>
</organism>
<comment type="caution">
    <text evidence="3">The sequence shown here is derived from an EMBL/GenBank/DDBJ whole genome shotgun (WGS) entry which is preliminary data.</text>
</comment>
<evidence type="ECO:0000256" key="1">
    <source>
        <dbReference type="SAM" id="SignalP"/>
    </source>
</evidence>
<dbReference type="SUPFAM" id="SSF55811">
    <property type="entry name" value="Nudix"/>
    <property type="match status" value="1"/>
</dbReference>
<evidence type="ECO:0000259" key="2">
    <source>
        <dbReference type="PROSITE" id="PS51462"/>
    </source>
</evidence>